<organism evidence="1 2">
    <name type="scientific">Hyalomma asiaticum</name>
    <name type="common">Tick</name>
    <dbReference type="NCBI Taxonomy" id="266040"/>
    <lineage>
        <taxon>Eukaryota</taxon>
        <taxon>Metazoa</taxon>
        <taxon>Ecdysozoa</taxon>
        <taxon>Arthropoda</taxon>
        <taxon>Chelicerata</taxon>
        <taxon>Arachnida</taxon>
        <taxon>Acari</taxon>
        <taxon>Parasitiformes</taxon>
        <taxon>Ixodida</taxon>
        <taxon>Ixodoidea</taxon>
        <taxon>Ixodidae</taxon>
        <taxon>Hyalomminae</taxon>
        <taxon>Hyalomma</taxon>
    </lineage>
</organism>
<evidence type="ECO:0000313" key="1">
    <source>
        <dbReference type="EMBL" id="KAH6941841.1"/>
    </source>
</evidence>
<accession>A0ACB7T6U1</accession>
<protein>
    <submittedName>
        <fullName evidence="1">Uncharacterized protein</fullName>
    </submittedName>
</protein>
<keyword evidence="2" id="KW-1185">Reference proteome</keyword>
<comment type="caution">
    <text evidence="1">The sequence shown here is derived from an EMBL/GenBank/DDBJ whole genome shotgun (WGS) entry which is preliminary data.</text>
</comment>
<gene>
    <name evidence="1" type="ORF">HPB50_023647</name>
</gene>
<sequence>MRRPLVRPLGTALTPSPVVGDRLSEAARIAVVAGRTAAAASRQGSVGLTLGRRDVSRGADVRPRSHIGEPRKRDVWNRFHLSAVDARGGRSVVIVIPSVARGLPLSTRHDRLARHNLMQASPIHRGSTEQCHAMLLSGRAALLPA</sequence>
<dbReference type="Proteomes" id="UP000821845">
    <property type="component" value="Chromosome 11"/>
</dbReference>
<proteinExistence type="predicted"/>
<reference evidence="1" key="1">
    <citation type="submission" date="2020-05" db="EMBL/GenBank/DDBJ databases">
        <title>Large-scale comparative analyses of tick genomes elucidate their genetic diversity and vector capacities.</title>
        <authorList>
            <person name="Jia N."/>
            <person name="Wang J."/>
            <person name="Shi W."/>
            <person name="Du L."/>
            <person name="Sun Y."/>
            <person name="Zhan W."/>
            <person name="Jiang J."/>
            <person name="Wang Q."/>
            <person name="Zhang B."/>
            <person name="Ji P."/>
            <person name="Sakyi L.B."/>
            <person name="Cui X."/>
            <person name="Yuan T."/>
            <person name="Jiang B."/>
            <person name="Yang W."/>
            <person name="Lam T.T.-Y."/>
            <person name="Chang Q."/>
            <person name="Ding S."/>
            <person name="Wang X."/>
            <person name="Zhu J."/>
            <person name="Ruan X."/>
            <person name="Zhao L."/>
            <person name="Wei J."/>
            <person name="Que T."/>
            <person name="Du C."/>
            <person name="Cheng J."/>
            <person name="Dai P."/>
            <person name="Han X."/>
            <person name="Huang E."/>
            <person name="Gao Y."/>
            <person name="Liu J."/>
            <person name="Shao H."/>
            <person name="Ye R."/>
            <person name="Li L."/>
            <person name="Wei W."/>
            <person name="Wang X."/>
            <person name="Wang C."/>
            <person name="Yang T."/>
            <person name="Huo Q."/>
            <person name="Li W."/>
            <person name="Guo W."/>
            <person name="Chen H."/>
            <person name="Zhou L."/>
            <person name="Ni X."/>
            <person name="Tian J."/>
            <person name="Zhou Y."/>
            <person name="Sheng Y."/>
            <person name="Liu T."/>
            <person name="Pan Y."/>
            <person name="Xia L."/>
            <person name="Li J."/>
            <person name="Zhao F."/>
            <person name="Cao W."/>
        </authorList>
    </citation>
    <scope>NUCLEOTIDE SEQUENCE</scope>
    <source>
        <strain evidence="1">Hyas-2018</strain>
    </source>
</reference>
<evidence type="ECO:0000313" key="2">
    <source>
        <dbReference type="Proteomes" id="UP000821845"/>
    </source>
</evidence>
<dbReference type="EMBL" id="CM023491">
    <property type="protein sequence ID" value="KAH6941841.1"/>
    <property type="molecule type" value="Genomic_DNA"/>
</dbReference>
<name>A0ACB7T6U1_HYAAI</name>